<dbReference type="Gene3D" id="3.90.70.10">
    <property type="entry name" value="Cysteine proteinases"/>
    <property type="match status" value="1"/>
</dbReference>
<dbReference type="GO" id="GO:0005886">
    <property type="term" value="C:plasma membrane"/>
    <property type="evidence" value="ECO:0007669"/>
    <property type="project" value="UniProtKB-SubCell"/>
</dbReference>
<dbReference type="InterPro" id="IPR017750">
    <property type="entry name" value="ATPase_T1SS"/>
</dbReference>
<dbReference type="GO" id="GO:0016887">
    <property type="term" value="F:ATP hydrolysis activity"/>
    <property type="evidence" value="ECO:0007669"/>
    <property type="project" value="InterPro"/>
</dbReference>
<protein>
    <submittedName>
        <fullName evidence="13">ABC transporter</fullName>
    </submittedName>
</protein>
<dbReference type="GO" id="GO:0006508">
    <property type="term" value="P:proteolysis"/>
    <property type="evidence" value="ECO:0007669"/>
    <property type="project" value="InterPro"/>
</dbReference>
<dbReference type="EMBL" id="CP014476">
    <property type="protein sequence ID" value="AMK77949.1"/>
    <property type="molecule type" value="Genomic_DNA"/>
</dbReference>
<evidence type="ECO:0000256" key="6">
    <source>
        <dbReference type="ARBA" id="ARBA00022840"/>
    </source>
</evidence>
<dbReference type="CDD" id="cd02421">
    <property type="entry name" value="Peptidase_C39_likeD"/>
    <property type="match status" value="1"/>
</dbReference>
<accession>A0A126T788</accession>
<dbReference type="CDD" id="cd03245">
    <property type="entry name" value="ABCC_bacteriocin_exporters"/>
    <property type="match status" value="1"/>
</dbReference>
<dbReference type="SUPFAM" id="SSF90123">
    <property type="entry name" value="ABC transporter transmembrane region"/>
    <property type="match status" value="1"/>
</dbReference>
<dbReference type="KEGG" id="mdn:JT25_015930"/>
<dbReference type="InterPro" id="IPR036640">
    <property type="entry name" value="ABC1_TM_sf"/>
</dbReference>
<dbReference type="PROSITE" id="PS50990">
    <property type="entry name" value="PEPTIDASE_C39"/>
    <property type="match status" value="1"/>
</dbReference>
<feature type="domain" description="ABC transporter" evidence="10">
    <location>
        <begin position="481"/>
        <end position="716"/>
    </location>
</feature>
<dbReference type="Gene3D" id="1.20.1560.10">
    <property type="entry name" value="ABC transporter type 1, transmembrane domain"/>
    <property type="match status" value="1"/>
</dbReference>
<feature type="domain" description="Peptidase C39" evidence="12">
    <location>
        <begin position="10"/>
        <end position="133"/>
    </location>
</feature>
<evidence type="ECO:0000259" key="12">
    <source>
        <dbReference type="PROSITE" id="PS50990"/>
    </source>
</evidence>
<dbReference type="STRING" id="1538553.JT25_015930"/>
<feature type="domain" description="ABC transmembrane type-1" evidence="11">
    <location>
        <begin position="169"/>
        <end position="447"/>
    </location>
</feature>
<dbReference type="InterPro" id="IPR027417">
    <property type="entry name" value="P-loop_NTPase"/>
</dbReference>
<evidence type="ECO:0000256" key="5">
    <source>
        <dbReference type="ARBA" id="ARBA00022741"/>
    </source>
</evidence>
<evidence type="ECO:0000313" key="13">
    <source>
        <dbReference type="EMBL" id="AMK77949.1"/>
    </source>
</evidence>
<name>A0A126T788_9GAMM</name>
<evidence type="ECO:0000259" key="10">
    <source>
        <dbReference type="PROSITE" id="PS50893"/>
    </source>
</evidence>
<dbReference type="PANTHER" id="PTHR24221">
    <property type="entry name" value="ATP-BINDING CASSETTE SUB-FAMILY B"/>
    <property type="match status" value="1"/>
</dbReference>
<feature type="transmembrane region" description="Helical" evidence="9">
    <location>
        <begin position="203"/>
        <end position="223"/>
    </location>
</feature>
<evidence type="ECO:0000256" key="2">
    <source>
        <dbReference type="ARBA" id="ARBA00022448"/>
    </source>
</evidence>
<dbReference type="InterPro" id="IPR003439">
    <property type="entry name" value="ABC_transporter-like_ATP-bd"/>
</dbReference>
<gene>
    <name evidence="13" type="ORF">JT25_015930</name>
</gene>
<dbReference type="SMART" id="SM00382">
    <property type="entry name" value="AAA"/>
    <property type="match status" value="1"/>
</dbReference>
<keyword evidence="6" id="KW-0067">ATP-binding</keyword>
<dbReference type="Gene3D" id="3.40.50.300">
    <property type="entry name" value="P-loop containing nucleotide triphosphate hydrolases"/>
    <property type="match status" value="1"/>
</dbReference>
<dbReference type="InterPro" id="IPR039421">
    <property type="entry name" value="Type_1_exporter"/>
</dbReference>
<dbReference type="Pfam" id="PF00005">
    <property type="entry name" value="ABC_tran"/>
    <property type="match status" value="1"/>
</dbReference>
<evidence type="ECO:0000256" key="8">
    <source>
        <dbReference type="ARBA" id="ARBA00023136"/>
    </source>
</evidence>
<reference evidence="13 14" key="1">
    <citation type="journal article" date="2015" name="Environ. Microbiol.">
        <title>Methane oxidation coupled to nitrate reduction under hypoxia by the Gammaproteobacterium Methylomonas denitrificans, sp. nov. type strain FJG1.</title>
        <authorList>
            <person name="Kits K.D."/>
            <person name="Klotz M.G."/>
            <person name="Stein L.Y."/>
        </authorList>
    </citation>
    <scope>NUCLEOTIDE SEQUENCE [LARGE SCALE GENOMIC DNA]</scope>
    <source>
        <strain evidence="13 14">FJG1</strain>
    </source>
</reference>
<dbReference type="Pfam" id="PF00664">
    <property type="entry name" value="ABC_membrane"/>
    <property type="match status" value="1"/>
</dbReference>
<evidence type="ECO:0000256" key="1">
    <source>
        <dbReference type="ARBA" id="ARBA00004651"/>
    </source>
</evidence>
<keyword evidence="14" id="KW-1185">Reference proteome</keyword>
<dbReference type="InterPro" id="IPR003593">
    <property type="entry name" value="AAA+_ATPase"/>
</dbReference>
<feature type="transmembrane region" description="Helical" evidence="9">
    <location>
        <begin position="169"/>
        <end position="191"/>
    </location>
</feature>
<sequence length="716" mass="78103">MPDSGQISGPADSTFDDPLLLALLSVCKLLHIPQTATALVAGLPLIDNKLTPALFVRAAERAGLTSRLLRRPLRKISNLVLPAVLLLKDGNACVLLAKNGDSYTVVLPETESGEKTVSVAELEANYSGSAFFVQLQHRFDGRTAESAIPKVKHWFWDVLYKSWPIYAEVLAASVLINLFALAAPLFFMNVYDRVVPNHALETLWVLTVGVLIVFGFELAMKLLRSYFIDAAGKRADIILSANIFEKLMNIRMEARPPSVGAFANNLSEFESFREFLTSATLVTLIDLPFLFLFLLIIYSVGGNLALIPLAILPLAMLIGIALQAPLKNTINAMFKFGGEKNATLVEALSNLESIKTAGAEGQLQRRWEQNVGEIARLGLKSRFYAGLTVNLTAFLQQLASVLVVLAGVYRITDGDLTTGGLVACTMLTSRALAPVGQVAALLTRYHQAVTALGSFNRMMALPVERESGKEYLHRPGFNGEIEFKHVRFSYPQQPVKALDGISFKIKAGERVGFIGRIGSGKSTLEKLMLGLYQAQEGSILIDGTDIRQIDPSDLRRQIGYVPQDISLMFGSVKDNIVLGSRYADDTAVLKAAEIAGVDQFVSKHPAGFDLQVGERGSSLSGGQRQSIALARALLLSPPIFIMDEPTNAMDNSSEEAFKQRFAAQLREQTLILVTHRMSLLSLVDRLIVMDGGHMVADGPKEHVLEALRQGQIKVAI</sequence>
<proteinExistence type="predicted"/>
<keyword evidence="7 9" id="KW-1133">Transmembrane helix</keyword>
<dbReference type="SUPFAM" id="SSF52540">
    <property type="entry name" value="P-loop containing nucleoside triphosphate hydrolases"/>
    <property type="match status" value="1"/>
</dbReference>
<organism evidence="13 14">
    <name type="scientific">Methylomonas denitrificans</name>
    <dbReference type="NCBI Taxonomy" id="1538553"/>
    <lineage>
        <taxon>Bacteria</taxon>
        <taxon>Pseudomonadati</taxon>
        <taxon>Pseudomonadota</taxon>
        <taxon>Gammaproteobacteria</taxon>
        <taxon>Methylococcales</taxon>
        <taxon>Methylococcaceae</taxon>
        <taxon>Methylomonas</taxon>
    </lineage>
</organism>
<dbReference type="FunFam" id="3.40.50.300:FF:000299">
    <property type="entry name" value="ABC transporter ATP-binding protein/permease"/>
    <property type="match status" value="1"/>
</dbReference>
<dbReference type="CDD" id="cd18587">
    <property type="entry name" value="ABC_6TM_LapB_like"/>
    <property type="match status" value="1"/>
</dbReference>
<dbReference type="RefSeq" id="WP_062329155.1">
    <property type="nucleotide sequence ID" value="NZ_CP014476.1"/>
</dbReference>
<evidence type="ECO:0000256" key="9">
    <source>
        <dbReference type="SAM" id="Phobius"/>
    </source>
</evidence>
<evidence type="ECO:0000256" key="3">
    <source>
        <dbReference type="ARBA" id="ARBA00022475"/>
    </source>
</evidence>
<dbReference type="Proteomes" id="UP000030512">
    <property type="component" value="Chromosome"/>
</dbReference>
<dbReference type="PROSITE" id="PS50893">
    <property type="entry name" value="ABC_TRANSPORTER_2"/>
    <property type="match status" value="1"/>
</dbReference>
<comment type="subcellular location">
    <subcellularLocation>
        <location evidence="1">Cell membrane</location>
        <topology evidence="1">Multi-pass membrane protein</topology>
    </subcellularLocation>
</comment>
<feature type="transmembrane region" description="Helical" evidence="9">
    <location>
        <begin position="275"/>
        <end position="298"/>
    </location>
</feature>
<evidence type="ECO:0000313" key="14">
    <source>
        <dbReference type="Proteomes" id="UP000030512"/>
    </source>
</evidence>
<keyword evidence="2" id="KW-0813">Transport</keyword>
<keyword evidence="8 9" id="KW-0472">Membrane</keyword>
<feature type="transmembrane region" description="Helical" evidence="9">
    <location>
        <begin position="304"/>
        <end position="326"/>
    </location>
</feature>
<evidence type="ECO:0000256" key="7">
    <source>
        <dbReference type="ARBA" id="ARBA00022989"/>
    </source>
</evidence>
<dbReference type="GO" id="GO:0008233">
    <property type="term" value="F:peptidase activity"/>
    <property type="evidence" value="ECO:0007669"/>
    <property type="project" value="InterPro"/>
</dbReference>
<dbReference type="GO" id="GO:0005524">
    <property type="term" value="F:ATP binding"/>
    <property type="evidence" value="ECO:0007669"/>
    <property type="project" value="UniProtKB-KW"/>
</dbReference>
<evidence type="ECO:0000256" key="4">
    <source>
        <dbReference type="ARBA" id="ARBA00022692"/>
    </source>
</evidence>
<dbReference type="GO" id="GO:0034040">
    <property type="term" value="F:ATPase-coupled lipid transmembrane transporter activity"/>
    <property type="evidence" value="ECO:0007669"/>
    <property type="project" value="TreeGrafter"/>
</dbReference>
<dbReference type="OrthoDB" id="9759820at2"/>
<dbReference type="PANTHER" id="PTHR24221:SF248">
    <property type="entry name" value="ABC TRANSPORTER TRANSMEMBRANE REGION"/>
    <property type="match status" value="1"/>
</dbReference>
<dbReference type="AlphaFoldDB" id="A0A126T788"/>
<dbReference type="GO" id="GO:0140359">
    <property type="term" value="F:ABC-type transporter activity"/>
    <property type="evidence" value="ECO:0007669"/>
    <property type="project" value="InterPro"/>
</dbReference>
<keyword evidence="5" id="KW-0547">Nucleotide-binding</keyword>
<dbReference type="PROSITE" id="PS50929">
    <property type="entry name" value="ABC_TM1F"/>
    <property type="match status" value="1"/>
</dbReference>
<dbReference type="InterPro" id="IPR011527">
    <property type="entry name" value="ABC1_TM_dom"/>
</dbReference>
<dbReference type="NCBIfam" id="TIGR03375">
    <property type="entry name" value="type_I_sec_LssB"/>
    <property type="match status" value="1"/>
</dbReference>
<dbReference type="InterPro" id="IPR005074">
    <property type="entry name" value="Peptidase_C39"/>
</dbReference>
<keyword evidence="4 9" id="KW-0812">Transmembrane</keyword>
<evidence type="ECO:0000259" key="11">
    <source>
        <dbReference type="PROSITE" id="PS50929"/>
    </source>
</evidence>
<keyword evidence="3" id="KW-1003">Cell membrane</keyword>